<dbReference type="Pfam" id="PF05979">
    <property type="entry name" value="DUF896"/>
    <property type="match status" value="1"/>
</dbReference>
<dbReference type="GO" id="GO:0005737">
    <property type="term" value="C:cytoplasm"/>
    <property type="evidence" value="ECO:0007669"/>
    <property type="project" value="UniProtKB-SubCell"/>
</dbReference>
<evidence type="ECO:0000313" key="3">
    <source>
        <dbReference type="EMBL" id="CFX87048.1"/>
    </source>
</evidence>
<reference evidence="3 4" key="1">
    <citation type="submission" date="2015-03" db="EMBL/GenBank/DDBJ databases">
        <authorList>
            <person name="Murphy D."/>
        </authorList>
    </citation>
    <scope>NUCLEOTIDE SEQUENCE [LARGE SCALE GENOMIC DNA]</scope>
    <source>
        <strain evidence="3 4">OL-4</strain>
    </source>
</reference>
<evidence type="ECO:0000256" key="2">
    <source>
        <dbReference type="HAMAP-Rule" id="MF_01103"/>
    </source>
</evidence>
<dbReference type="EMBL" id="CGIH01000032">
    <property type="protein sequence ID" value="CFX87048.1"/>
    <property type="molecule type" value="Genomic_DNA"/>
</dbReference>
<accession>A0A0E4GC23</accession>
<keyword evidence="4" id="KW-1185">Reference proteome</keyword>
<evidence type="ECO:0000313" key="4">
    <source>
        <dbReference type="Proteomes" id="UP000045545"/>
    </source>
</evidence>
<dbReference type="PANTHER" id="PTHR37300:SF2">
    <property type="entry name" value="UPF0291 PROTEIN BC_1827"/>
    <property type="match status" value="1"/>
</dbReference>
<proteinExistence type="inferred from homology"/>
<dbReference type="SUPFAM" id="SSF158221">
    <property type="entry name" value="YnzC-like"/>
    <property type="match status" value="1"/>
</dbReference>
<name>A0A0E4GC23_9FIRM</name>
<dbReference type="OrthoDB" id="390105at2"/>
<evidence type="ECO:0000256" key="1">
    <source>
        <dbReference type="ARBA" id="ARBA00022490"/>
    </source>
</evidence>
<dbReference type="Proteomes" id="UP000045545">
    <property type="component" value="Unassembled WGS sequence"/>
</dbReference>
<organism evidence="3 4">
    <name type="scientific">Syntrophomonas zehnderi OL-4</name>
    <dbReference type="NCBI Taxonomy" id="690567"/>
    <lineage>
        <taxon>Bacteria</taxon>
        <taxon>Bacillati</taxon>
        <taxon>Bacillota</taxon>
        <taxon>Clostridia</taxon>
        <taxon>Eubacteriales</taxon>
        <taxon>Syntrophomonadaceae</taxon>
        <taxon>Syntrophomonas</taxon>
    </lineage>
</organism>
<gene>
    <name evidence="3" type="ORF">2082</name>
</gene>
<dbReference type="RefSeq" id="WP_046498544.1">
    <property type="nucleotide sequence ID" value="NZ_CGIH01000032.1"/>
</dbReference>
<dbReference type="Gene3D" id="1.10.287.540">
    <property type="entry name" value="Helix hairpin bin"/>
    <property type="match status" value="1"/>
</dbReference>
<comment type="similarity">
    <text evidence="2">Belongs to the UPF0291 family.</text>
</comment>
<comment type="subcellular location">
    <subcellularLocation>
        <location evidence="2">Cytoplasm</location>
    </subcellularLocation>
</comment>
<sequence>MITEDMIKRINELAKKKKQEGLTLAEKAEQQELYKVYLAGIRGQLTTQLEGAGFTPQGRTHVCQEGCCGHHQHGPDCNHHQH</sequence>
<dbReference type="HAMAP" id="MF_01103">
    <property type="entry name" value="UPF0291"/>
    <property type="match status" value="1"/>
</dbReference>
<dbReference type="AlphaFoldDB" id="A0A0E4GC23"/>
<protein>
    <recommendedName>
        <fullName evidence="2">UPF0291 protein 2082</fullName>
    </recommendedName>
</protein>
<dbReference type="InterPro" id="IPR009242">
    <property type="entry name" value="DUF896"/>
</dbReference>
<dbReference type="PANTHER" id="PTHR37300">
    <property type="entry name" value="UPF0291 PROTEIN CBO2609/CLC_2481"/>
    <property type="match status" value="1"/>
</dbReference>
<keyword evidence="1 2" id="KW-0963">Cytoplasm</keyword>